<gene>
    <name evidence="2" type="ORF">JOF48_001016</name>
</gene>
<evidence type="ECO:0000259" key="1">
    <source>
        <dbReference type="SMART" id="SM00849"/>
    </source>
</evidence>
<dbReference type="EMBL" id="JAGIOI010000001">
    <property type="protein sequence ID" value="MBP2412217.1"/>
    <property type="molecule type" value="Genomic_DNA"/>
</dbReference>
<dbReference type="PANTHER" id="PTHR42951">
    <property type="entry name" value="METALLO-BETA-LACTAMASE DOMAIN-CONTAINING"/>
    <property type="match status" value="1"/>
</dbReference>
<proteinExistence type="predicted"/>
<organism evidence="2 3">
    <name type="scientific">Arthrobacter stackebrandtii</name>
    <dbReference type="NCBI Taxonomy" id="272161"/>
    <lineage>
        <taxon>Bacteria</taxon>
        <taxon>Bacillati</taxon>
        <taxon>Actinomycetota</taxon>
        <taxon>Actinomycetes</taxon>
        <taxon>Micrococcales</taxon>
        <taxon>Micrococcaceae</taxon>
        <taxon>Arthrobacter</taxon>
    </lineage>
</organism>
<comment type="caution">
    <text evidence="2">The sequence shown here is derived from an EMBL/GenBank/DDBJ whole genome shotgun (WGS) entry which is preliminary data.</text>
</comment>
<name>A0ABS4YTU6_9MICC</name>
<dbReference type="RefSeq" id="WP_209677937.1">
    <property type="nucleotide sequence ID" value="NZ_JAGIOI010000001.1"/>
</dbReference>
<dbReference type="Proteomes" id="UP000711614">
    <property type="component" value="Unassembled WGS sequence"/>
</dbReference>
<dbReference type="PANTHER" id="PTHR42951:SF4">
    <property type="entry name" value="ACYL-COENZYME A THIOESTERASE MBLAC2"/>
    <property type="match status" value="1"/>
</dbReference>
<dbReference type="SMART" id="SM00849">
    <property type="entry name" value="Lactamase_B"/>
    <property type="match status" value="1"/>
</dbReference>
<protein>
    <submittedName>
        <fullName evidence="2">Glyoxylase-like metal-dependent hydrolase (Beta-lactamase superfamily II)</fullName>
    </submittedName>
</protein>
<feature type="domain" description="Metallo-beta-lactamase" evidence="1">
    <location>
        <begin position="19"/>
        <end position="210"/>
    </location>
</feature>
<evidence type="ECO:0000313" key="3">
    <source>
        <dbReference type="Proteomes" id="UP000711614"/>
    </source>
</evidence>
<dbReference type="CDD" id="cd16282">
    <property type="entry name" value="metallo-hydrolase-like_MBL-fold"/>
    <property type="match status" value="1"/>
</dbReference>
<evidence type="ECO:0000313" key="2">
    <source>
        <dbReference type="EMBL" id="MBP2412217.1"/>
    </source>
</evidence>
<dbReference type="InterPro" id="IPR001279">
    <property type="entry name" value="Metallo-B-lactamas"/>
</dbReference>
<accession>A0ABS4YTU6</accession>
<sequence length="278" mass="29522">MSWTEVGAGVFVQRYEAGDINIAAVVGPHGVTVADTRGSGAEAQEVLDDVARQFELPVVAAINTHAHYDHSFGNATFAGLGVPVVGHHRIPAHYAAFEAPRLAAWQADPSREPDKHWHDVVLAPPTDSIHRPTTLAHSGRDIACIPVSAGHTDTDLAVLVPDARVWLLGDLVEESGPPMFGSGSRPLGWPGAVDEILLQIRPGDVVVPGHGRIVDRDFVVHQASALHSVAGAIRSSHAAGHTVDEAVQAAALPWPDWMLRSAFEEGFSELGAAPQEVR</sequence>
<dbReference type="InterPro" id="IPR036866">
    <property type="entry name" value="RibonucZ/Hydroxyglut_hydro"/>
</dbReference>
<dbReference type="Gene3D" id="3.60.15.10">
    <property type="entry name" value="Ribonuclease Z/Hydroxyacylglutathione hydrolase-like"/>
    <property type="match status" value="1"/>
</dbReference>
<dbReference type="InterPro" id="IPR050855">
    <property type="entry name" value="NDM-1-like"/>
</dbReference>
<dbReference type="Pfam" id="PF00753">
    <property type="entry name" value="Lactamase_B"/>
    <property type="match status" value="1"/>
</dbReference>
<reference evidence="2 3" key="1">
    <citation type="submission" date="2021-03" db="EMBL/GenBank/DDBJ databases">
        <title>Sequencing the genomes of 1000 actinobacteria strains.</title>
        <authorList>
            <person name="Klenk H.-P."/>
        </authorList>
    </citation>
    <scope>NUCLEOTIDE SEQUENCE [LARGE SCALE GENOMIC DNA]</scope>
    <source>
        <strain evidence="2 3">DSM 16005</strain>
    </source>
</reference>
<keyword evidence="3" id="KW-1185">Reference proteome</keyword>
<dbReference type="SUPFAM" id="SSF56281">
    <property type="entry name" value="Metallo-hydrolase/oxidoreductase"/>
    <property type="match status" value="1"/>
</dbReference>